<reference evidence="2 3" key="1">
    <citation type="submission" date="2019-07" db="EMBL/GenBank/DDBJ databases">
        <title>Whole genome shotgun sequence of Nocardia ninae NBRC 108245.</title>
        <authorList>
            <person name="Hosoyama A."/>
            <person name="Uohara A."/>
            <person name="Ohji S."/>
            <person name="Ichikawa N."/>
        </authorList>
    </citation>
    <scope>NUCLEOTIDE SEQUENCE [LARGE SCALE GENOMIC DNA]</scope>
    <source>
        <strain evidence="2 3">NBRC 108245</strain>
    </source>
</reference>
<keyword evidence="3" id="KW-1185">Reference proteome</keyword>
<evidence type="ECO:0000313" key="2">
    <source>
        <dbReference type="EMBL" id="GEM38968.1"/>
    </source>
</evidence>
<evidence type="ECO:0000313" key="3">
    <source>
        <dbReference type="Proteomes" id="UP000321424"/>
    </source>
</evidence>
<comment type="caution">
    <text evidence="2">The sequence shown here is derived from an EMBL/GenBank/DDBJ whole genome shotgun (WGS) entry which is preliminary data.</text>
</comment>
<dbReference type="Proteomes" id="UP000321424">
    <property type="component" value="Unassembled WGS sequence"/>
</dbReference>
<name>A0A511MFW4_9NOCA</name>
<dbReference type="EMBL" id="BJXA01000020">
    <property type="protein sequence ID" value="GEM38968.1"/>
    <property type="molecule type" value="Genomic_DNA"/>
</dbReference>
<dbReference type="Gene3D" id="1.20.58.130">
    <property type="match status" value="1"/>
</dbReference>
<sequence>MRTFLKMVRSAIRRCVAEMRSLGGISEWFSVGTRSYTGASIRDDRGLYMTLTLPALDVRVRGVEKKYEVLKEDRDAYEEALHRTHKKVKKTHRWVQGIQQEVWELREGFVSFRLDMSSFRQEMGVFQHETRMFQHEMETFQQDVREEFTTVRRDVSALQQDVSGLKQSVNAIVSHFGITIPEDAVQP</sequence>
<keyword evidence="1" id="KW-0175">Coiled coil</keyword>
<proteinExistence type="predicted"/>
<organism evidence="2 3">
    <name type="scientific">Nocardia ninae NBRC 108245</name>
    <dbReference type="NCBI Taxonomy" id="1210091"/>
    <lineage>
        <taxon>Bacteria</taxon>
        <taxon>Bacillati</taxon>
        <taxon>Actinomycetota</taxon>
        <taxon>Actinomycetes</taxon>
        <taxon>Mycobacteriales</taxon>
        <taxon>Nocardiaceae</taxon>
        <taxon>Nocardia</taxon>
    </lineage>
</organism>
<accession>A0A511MFW4</accession>
<dbReference type="AlphaFoldDB" id="A0A511MFW4"/>
<evidence type="ECO:0000256" key="1">
    <source>
        <dbReference type="SAM" id="Coils"/>
    </source>
</evidence>
<protein>
    <submittedName>
        <fullName evidence="2">Uncharacterized protein</fullName>
    </submittedName>
</protein>
<gene>
    <name evidence="2" type="ORF">NN4_34870</name>
</gene>
<feature type="coiled-coil region" evidence="1">
    <location>
        <begin position="60"/>
        <end position="87"/>
    </location>
</feature>